<protein>
    <recommendedName>
        <fullName evidence="12">G-protein coupled receptors family 1 profile domain-containing protein</fullName>
    </recommendedName>
</protein>
<accession>A0AAU9VXJ0</accession>
<dbReference type="PANTHER" id="PTHR24246">
    <property type="entry name" value="OLFACTORY RECEPTOR AND ADENOSINE RECEPTOR"/>
    <property type="match status" value="1"/>
</dbReference>
<feature type="transmembrane region" description="Helical" evidence="11">
    <location>
        <begin position="57"/>
        <end position="75"/>
    </location>
</feature>
<evidence type="ECO:0000256" key="7">
    <source>
        <dbReference type="ARBA" id="ARBA00023170"/>
    </source>
</evidence>
<feature type="transmembrane region" description="Helical" evidence="11">
    <location>
        <begin position="95"/>
        <end position="118"/>
    </location>
</feature>
<feature type="transmembrane region" description="Helical" evidence="11">
    <location>
        <begin position="20"/>
        <end position="45"/>
    </location>
</feature>
<feature type="domain" description="G-protein coupled receptors family 1 profile" evidence="12">
    <location>
        <begin position="37"/>
        <end position="286"/>
    </location>
</feature>
<evidence type="ECO:0000256" key="4">
    <source>
        <dbReference type="ARBA" id="ARBA00022989"/>
    </source>
</evidence>
<dbReference type="Proteomes" id="UP001159428">
    <property type="component" value="Unassembled WGS sequence"/>
</dbReference>
<keyword evidence="6 11" id="KW-0472">Membrane</keyword>
<dbReference type="GO" id="GO:0005886">
    <property type="term" value="C:plasma membrane"/>
    <property type="evidence" value="ECO:0007669"/>
    <property type="project" value="UniProtKB-SubCell"/>
</dbReference>
<evidence type="ECO:0000256" key="11">
    <source>
        <dbReference type="SAM" id="Phobius"/>
    </source>
</evidence>
<dbReference type="CDD" id="cd00637">
    <property type="entry name" value="7tm_classA_rhodopsin-like"/>
    <property type="match status" value="1"/>
</dbReference>
<dbReference type="InterPro" id="IPR017452">
    <property type="entry name" value="GPCR_Rhodpsn_7TM"/>
</dbReference>
<evidence type="ECO:0000313" key="14">
    <source>
        <dbReference type="Proteomes" id="UP001159428"/>
    </source>
</evidence>
<dbReference type="PRINTS" id="PR00237">
    <property type="entry name" value="GPCRRHODOPSN"/>
</dbReference>
<dbReference type="Gene3D" id="1.20.1070.10">
    <property type="entry name" value="Rhodopsin 7-helix transmembrane proteins"/>
    <property type="match status" value="1"/>
</dbReference>
<sequence>MALASVSSMCSNIGPPKALSYFTASFSVFLIILTIPGNFLVCLAIIKDPFRNLKTPFNYFLLSLAATDLVVGTIMDPVSVAFHTSEGLQLNIVDIKLLHILYFILCTASILILMALTVERYVAVSSPVKYKTVVTSKRAILTSLSIWLAALGFSFAYFQLGFIFYSFILANTAVLSTFGVIIFVHVGILKRLRQRSRYWRKRRAMESTKSDVQENKKNLISAKKDRKAAKALMIVLLAFFSSFTPACVMIYLLNFCSGCSCALIHWLRDLQFLIVLCNSGINPYLYAWRLPQFKRAFYKLLHLKARTKISDITTTSIHATGKRETSQIPETLCGEDERISSV</sequence>
<keyword evidence="14" id="KW-1185">Reference proteome</keyword>
<evidence type="ECO:0000259" key="12">
    <source>
        <dbReference type="PROSITE" id="PS50262"/>
    </source>
</evidence>
<proteinExistence type="inferred from homology"/>
<dbReference type="Pfam" id="PF00001">
    <property type="entry name" value="7tm_1"/>
    <property type="match status" value="2"/>
</dbReference>
<dbReference type="SUPFAM" id="SSF81321">
    <property type="entry name" value="Family A G protein-coupled receptor-like"/>
    <property type="match status" value="1"/>
</dbReference>
<evidence type="ECO:0000256" key="6">
    <source>
        <dbReference type="ARBA" id="ARBA00023136"/>
    </source>
</evidence>
<comment type="caution">
    <text evidence="13">The sequence shown here is derived from an EMBL/GenBank/DDBJ whole genome shotgun (WGS) entry which is preliminary data.</text>
</comment>
<feature type="transmembrane region" description="Helical" evidence="11">
    <location>
        <begin position="139"/>
        <end position="158"/>
    </location>
</feature>
<feature type="transmembrane region" description="Helical" evidence="11">
    <location>
        <begin position="164"/>
        <end position="189"/>
    </location>
</feature>
<dbReference type="AlphaFoldDB" id="A0AAU9VXJ0"/>
<keyword evidence="2" id="KW-1003">Cell membrane</keyword>
<evidence type="ECO:0000256" key="3">
    <source>
        <dbReference type="ARBA" id="ARBA00022692"/>
    </source>
</evidence>
<comment type="subcellular location">
    <subcellularLocation>
        <location evidence="1">Cell membrane</location>
        <topology evidence="1">Multi-pass membrane protein</topology>
    </subcellularLocation>
</comment>
<evidence type="ECO:0000256" key="5">
    <source>
        <dbReference type="ARBA" id="ARBA00023040"/>
    </source>
</evidence>
<evidence type="ECO:0000256" key="8">
    <source>
        <dbReference type="ARBA" id="ARBA00023180"/>
    </source>
</evidence>
<keyword evidence="3 10" id="KW-0812">Transmembrane</keyword>
<gene>
    <name evidence="13" type="ORF">PMEA_00021729</name>
</gene>
<keyword evidence="5 10" id="KW-0297">G-protein coupled receptor</keyword>
<name>A0AAU9VXJ0_9CNID</name>
<dbReference type="PANTHER" id="PTHR24246:SF27">
    <property type="entry name" value="ADENOSINE RECEPTOR, ISOFORM A"/>
    <property type="match status" value="1"/>
</dbReference>
<keyword evidence="8" id="KW-0325">Glycoprotein</keyword>
<dbReference type="EMBL" id="CALNXJ010000004">
    <property type="protein sequence ID" value="CAH3038503.1"/>
    <property type="molecule type" value="Genomic_DNA"/>
</dbReference>
<comment type="similarity">
    <text evidence="10">Belongs to the G-protein coupled receptor 1 family.</text>
</comment>
<dbReference type="PROSITE" id="PS00237">
    <property type="entry name" value="G_PROTEIN_RECEP_F1_1"/>
    <property type="match status" value="1"/>
</dbReference>
<evidence type="ECO:0000256" key="2">
    <source>
        <dbReference type="ARBA" id="ARBA00022475"/>
    </source>
</evidence>
<dbReference type="PROSITE" id="PS50262">
    <property type="entry name" value="G_PROTEIN_RECEP_F1_2"/>
    <property type="match status" value="1"/>
</dbReference>
<evidence type="ECO:0000256" key="1">
    <source>
        <dbReference type="ARBA" id="ARBA00004651"/>
    </source>
</evidence>
<dbReference type="InterPro" id="IPR000276">
    <property type="entry name" value="GPCR_Rhodpsn"/>
</dbReference>
<keyword evidence="9 10" id="KW-0807">Transducer</keyword>
<dbReference type="SMART" id="SM01381">
    <property type="entry name" value="7TM_GPCR_Srsx"/>
    <property type="match status" value="1"/>
</dbReference>
<feature type="transmembrane region" description="Helical" evidence="11">
    <location>
        <begin position="231"/>
        <end position="253"/>
    </location>
</feature>
<organism evidence="13 14">
    <name type="scientific">Pocillopora meandrina</name>
    <dbReference type="NCBI Taxonomy" id="46732"/>
    <lineage>
        <taxon>Eukaryota</taxon>
        <taxon>Metazoa</taxon>
        <taxon>Cnidaria</taxon>
        <taxon>Anthozoa</taxon>
        <taxon>Hexacorallia</taxon>
        <taxon>Scleractinia</taxon>
        <taxon>Astrocoeniina</taxon>
        <taxon>Pocilloporidae</taxon>
        <taxon>Pocillopora</taxon>
    </lineage>
</organism>
<dbReference type="GO" id="GO:0004930">
    <property type="term" value="F:G protein-coupled receptor activity"/>
    <property type="evidence" value="ECO:0007669"/>
    <property type="project" value="UniProtKB-KW"/>
</dbReference>
<reference evidence="13 14" key="1">
    <citation type="submission" date="2022-05" db="EMBL/GenBank/DDBJ databases">
        <authorList>
            <consortium name="Genoscope - CEA"/>
            <person name="William W."/>
        </authorList>
    </citation>
    <scope>NUCLEOTIDE SEQUENCE [LARGE SCALE GENOMIC DNA]</scope>
</reference>
<keyword evidence="7 10" id="KW-0675">Receptor</keyword>
<evidence type="ECO:0000256" key="10">
    <source>
        <dbReference type="RuleBase" id="RU000688"/>
    </source>
</evidence>
<evidence type="ECO:0000256" key="9">
    <source>
        <dbReference type="ARBA" id="ARBA00023224"/>
    </source>
</evidence>
<keyword evidence="4 11" id="KW-1133">Transmembrane helix</keyword>
<evidence type="ECO:0000313" key="13">
    <source>
        <dbReference type="EMBL" id="CAH3038503.1"/>
    </source>
</evidence>